<dbReference type="EC" id="1.8.4.8" evidence="2"/>
<feature type="region of interest" description="Disordered" evidence="1">
    <location>
        <begin position="191"/>
        <end position="214"/>
    </location>
</feature>
<organism evidence="2">
    <name type="scientific">uncultured Solirubrobacteraceae bacterium</name>
    <dbReference type="NCBI Taxonomy" id="1162706"/>
    <lineage>
        <taxon>Bacteria</taxon>
        <taxon>Bacillati</taxon>
        <taxon>Actinomycetota</taxon>
        <taxon>Thermoleophilia</taxon>
        <taxon>Solirubrobacterales</taxon>
        <taxon>Solirubrobacteraceae</taxon>
        <taxon>environmental samples</taxon>
    </lineage>
</organism>
<feature type="compositionally biased region" description="Basic and acidic residues" evidence="1">
    <location>
        <begin position="117"/>
        <end position="128"/>
    </location>
</feature>
<name>A0A6J4SG92_9ACTN</name>
<feature type="compositionally biased region" description="Low complexity" evidence="1">
    <location>
        <begin position="98"/>
        <end position="116"/>
    </location>
</feature>
<gene>
    <name evidence="2" type="ORF">AVDCRST_MAG69-1749</name>
</gene>
<dbReference type="GO" id="GO:0004604">
    <property type="term" value="F:phosphoadenylyl-sulfate reductase (thioredoxin) activity"/>
    <property type="evidence" value="ECO:0007669"/>
    <property type="project" value="UniProtKB-EC"/>
</dbReference>
<protein>
    <submittedName>
        <fullName evidence="2">Phosphoadenylyl-sulfate reductase [thioredoxin]</fullName>
        <ecNumber evidence="2">1.8.4.8</ecNumber>
    </submittedName>
</protein>
<accession>A0A6J4SG92</accession>
<reference evidence="2" key="1">
    <citation type="submission" date="2020-02" db="EMBL/GenBank/DDBJ databases">
        <authorList>
            <person name="Meier V. D."/>
        </authorList>
    </citation>
    <scope>NUCLEOTIDE SEQUENCE</scope>
    <source>
        <strain evidence="2">AVDCRST_MAG69</strain>
    </source>
</reference>
<dbReference type="AlphaFoldDB" id="A0A6J4SG92"/>
<dbReference type="EMBL" id="CADCVP010000184">
    <property type="protein sequence ID" value="CAA9498617.1"/>
    <property type="molecule type" value="Genomic_DNA"/>
</dbReference>
<feature type="region of interest" description="Disordered" evidence="1">
    <location>
        <begin position="1"/>
        <end position="152"/>
    </location>
</feature>
<keyword evidence="2" id="KW-0560">Oxidoreductase</keyword>
<feature type="compositionally biased region" description="Basic and acidic residues" evidence="1">
    <location>
        <begin position="40"/>
        <end position="60"/>
    </location>
</feature>
<feature type="non-terminal residue" evidence="2">
    <location>
        <position position="214"/>
    </location>
</feature>
<sequence>DPAGGRAGGVLRPVAGGGRDARGGRALRRRPPGARGVLAEGDRGAGRPDAALRARGPDLHARHRRAVPPELRRLAQGRGALRDQGRGLEGRMGRRPLGGRPRPLLHAAQGRAAPAGARERRLLADRAAPRPVARPRRHAGAGLGRPPRALQGRAAGDLDRQGRLELHLHARPALQRAPRPGLRVDRLHALHARRSRPRGPLGGHRQERVRAARL</sequence>
<evidence type="ECO:0000313" key="2">
    <source>
        <dbReference type="EMBL" id="CAA9498617.1"/>
    </source>
</evidence>
<proteinExistence type="predicted"/>
<feature type="compositionally biased region" description="Basic and acidic residues" evidence="1">
    <location>
        <begin position="80"/>
        <end position="92"/>
    </location>
</feature>
<feature type="compositionally biased region" description="Basic and acidic residues" evidence="1">
    <location>
        <begin position="204"/>
        <end position="214"/>
    </location>
</feature>
<evidence type="ECO:0000256" key="1">
    <source>
        <dbReference type="SAM" id="MobiDB-lite"/>
    </source>
</evidence>
<feature type="non-terminal residue" evidence="2">
    <location>
        <position position="1"/>
    </location>
</feature>